<feature type="compositionally biased region" description="Low complexity" evidence="1">
    <location>
        <begin position="35"/>
        <end position="49"/>
    </location>
</feature>
<dbReference type="AlphaFoldDB" id="A0A6L8V9H8"/>
<dbReference type="EMBL" id="WTUZ01000037">
    <property type="protein sequence ID" value="MZQ86019.1"/>
    <property type="molecule type" value="Genomic_DNA"/>
</dbReference>
<accession>A0A6L8V9H8</accession>
<evidence type="ECO:0000313" key="2">
    <source>
        <dbReference type="EMBL" id="MZQ86019.1"/>
    </source>
</evidence>
<reference evidence="2 3" key="1">
    <citation type="submission" date="2019-12" db="EMBL/GenBank/DDBJ databases">
        <title>Paenibacillus sp. nov. sp. isolated from soil.</title>
        <authorList>
            <person name="Kim J."/>
            <person name="Jeong S.E."/>
            <person name="Jung H.S."/>
            <person name="Jeon C.O."/>
        </authorList>
    </citation>
    <scope>NUCLEOTIDE SEQUENCE [LARGE SCALE GENOMIC DNA]</scope>
    <source>
        <strain evidence="2 3">5J-6</strain>
    </source>
</reference>
<comment type="caution">
    <text evidence="2">The sequence shown here is derived from an EMBL/GenBank/DDBJ whole genome shotgun (WGS) entry which is preliminary data.</text>
</comment>
<name>A0A6L8V9H8_9BACL</name>
<feature type="region of interest" description="Disordered" evidence="1">
    <location>
        <begin position="26"/>
        <end position="50"/>
    </location>
</feature>
<organism evidence="2 3">
    <name type="scientific">Paenibacillus silvestris</name>
    <dbReference type="NCBI Taxonomy" id="2606219"/>
    <lineage>
        <taxon>Bacteria</taxon>
        <taxon>Bacillati</taxon>
        <taxon>Bacillota</taxon>
        <taxon>Bacilli</taxon>
        <taxon>Bacillales</taxon>
        <taxon>Paenibacillaceae</taxon>
        <taxon>Paenibacillus</taxon>
    </lineage>
</organism>
<proteinExistence type="predicted"/>
<sequence>MCCVKANFGVGLFALGAVEGAAGRERAEGAEADAEAGAGADAGAEAGAEARSKKQNLRLQLDWGTTGRYFREICAFTLGGELCSVISIQSADIPPIT</sequence>
<gene>
    <name evidence="2" type="ORF">GQF01_28350</name>
</gene>
<protein>
    <submittedName>
        <fullName evidence="2">Uncharacterized protein</fullName>
    </submittedName>
</protein>
<keyword evidence="3" id="KW-1185">Reference proteome</keyword>
<dbReference type="Proteomes" id="UP000481087">
    <property type="component" value="Unassembled WGS sequence"/>
</dbReference>
<evidence type="ECO:0000313" key="3">
    <source>
        <dbReference type="Proteomes" id="UP000481087"/>
    </source>
</evidence>
<evidence type="ECO:0000256" key="1">
    <source>
        <dbReference type="SAM" id="MobiDB-lite"/>
    </source>
</evidence>